<comment type="function">
    <text evidence="9">Component of the transport system for branched-chain amino acids.</text>
</comment>
<organism evidence="10 11">
    <name type="scientific">Oribacterium asaccharolyticum ACB7</name>
    <dbReference type="NCBI Taxonomy" id="796944"/>
    <lineage>
        <taxon>Bacteria</taxon>
        <taxon>Bacillati</taxon>
        <taxon>Bacillota</taxon>
        <taxon>Clostridia</taxon>
        <taxon>Lachnospirales</taxon>
        <taxon>Lachnospiraceae</taxon>
        <taxon>Oribacterium</taxon>
    </lineage>
</organism>
<dbReference type="GO" id="GO:0015820">
    <property type="term" value="P:L-leucine transport"/>
    <property type="evidence" value="ECO:0007669"/>
    <property type="project" value="TreeGrafter"/>
</dbReference>
<keyword evidence="3 9" id="KW-0813">Transport</keyword>
<keyword evidence="8 9" id="KW-0472">Membrane</keyword>
<proteinExistence type="inferred from homology"/>
<dbReference type="HOGENOM" id="CLU_036807_0_1_9"/>
<evidence type="ECO:0000256" key="6">
    <source>
        <dbReference type="ARBA" id="ARBA00022970"/>
    </source>
</evidence>
<keyword evidence="5 9" id="KW-0812">Transmembrane</keyword>
<evidence type="ECO:0000256" key="9">
    <source>
        <dbReference type="RuleBase" id="RU362122"/>
    </source>
</evidence>
<name>G9WRS3_9FIRM</name>
<dbReference type="Pfam" id="PF05525">
    <property type="entry name" value="Branch_AA_trans"/>
    <property type="match status" value="1"/>
</dbReference>
<keyword evidence="4" id="KW-1003">Cell membrane</keyword>
<dbReference type="AlphaFoldDB" id="G9WRS3"/>
<evidence type="ECO:0000313" key="10">
    <source>
        <dbReference type="EMBL" id="EHL14013.1"/>
    </source>
</evidence>
<evidence type="ECO:0000256" key="3">
    <source>
        <dbReference type="ARBA" id="ARBA00022448"/>
    </source>
</evidence>
<evidence type="ECO:0000256" key="2">
    <source>
        <dbReference type="ARBA" id="ARBA00008540"/>
    </source>
</evidence>
<dbReference type="GO" id="GO:0015188">
    <property type="term" value="F:L-isoleucine transmembrane transporter activity"/>
    <property type="evidence" value="ECO:0007669"/>
    <property type="project" value="TreeGrafter"/>
</dbReference>
<dbReference type="GO" id="GO:0015818">
    <property type="term" value="P:isoleucine transport"/>
    <property type="evidence" value="ECO:0007669"/>
    <property type="project" value="TreeGrafter"/>
</dbReference>
<comment type="similarity">
    <text evidence="2 9">Belongs to the branched chain amino acid transporter family.</text>
</comment>
<keyword evidence="6 9" id="KW-0029">Amino-acid transport</keyword>
<dbReference type="PATRIC" id="fig|796944.3.peg.304"/>
<evidence type="ECO:0000256" key="1">
    <source>
        <dbReference type="ARBA" id="ARBA00004651"/>
    </source>
</evidence>
<feature type="transmembrane region" description="Helical" evidence="9">
    <location>
        <begin position="360"/>
        <end position="379"/>
    </location>
</feature>
<comment type="caution">
    <text evidence="9">Lacks conserved residue(s) required for the propagation of feature annotation.</text>
</comment>
<feature type="transmembrane region" description="Helical" evidence="9">
    <location>
        <begin position="239"/>
        <end position="262"/>
    </location>
</feature>
<keyword evidence="7 9" id="KW-1133">Transmembrane helix</keyword>
<feature type="transmembrane region" description="Helical" evidence="9">
    <location>
        <begin position="82"/>
        <end position="103"/>
    </location>
</feature>
<accession>G9WRS3</accession>
<dbReference type="PANTHER" id="PTHR30588">
    <property type="entry name" value="BRANCHED-CHAIN AMINO ACID TRANSPORT SYSTEM 2 CARRIER PROTEIN"/>
    <property type="match status" value="1"/>
</dbReference>
<feature type="transmembrane region" description="Helical" evidence="9">
    <location>
        <begin position="41"/>
        <end position="61"/>
    </location>
</feature>
<evidence type="ECO:0000256" key="4">
    <source>
        <dbReference type="ARBA" id="ARBA00022475"/>
    </source>
</evidence>
<dbReference type="Proteomes" id="UP000003527">
    <property type="component" value="Unassembled WGS sequence"/>
</dbReference>
<feature type="transmembrane region" description="Helical" evidence="9">
    <location>
        <begin position="153"/>
        <end position="172"/>
    </location>
</feature>
<protein>
    <recommendedName>
        <fullName evidence="9">Branched-chain amino acid transport system carrier protein</fullName>
    </recommendedName>
</protein>
<dbReference type="GO" id="GO:0005886">
    <property type="term" value="C:plasma membrane"/>
    <property type="evidence" value="ECO:0007669"/>
    <property type="project" value="UniProtKB-SubCell"/>
</dbReference>
<dbReference type="EMBL" id="AFZD01000004">
    <property type="protein sequence ID" value="EHL14013.1"/>
    <property type="molecule type" value="Genomic_DNA"/>
</dbReference>
<feature type="transmembrane region" description="Helical" evidence="9">
    <location>
        <begin position="329"/>
        <end position="348"/>
    </location>
</feature>
<dbReference type="GO" id="GO:0015190">
    <property type="term" value="F:L-leucine transmembrane transporter activity"/>
    <property type="evidence" value="ECO:0007669"/>
    <property type="project" value="TreeGrafter"/>
</dbReference>
<sequence>MEKKIGFREMVFVASMFFGMLFGAGNLIFPVSMGQKAGMETLLASLGFCITGVGLPLLSVVAMAVSKTSSMTDMARFVGKRFSYFFTTLLYLCIGPLFAIPRTATVPFQVGMVPYLPENTHKMMLFLFSLLFFGIALVLSLKPGKLLTYVGKVLNPIFLLFLSVLLLTALIFPMGKMEAFPATAGYEEGSLLKGLFEGYNTMDVVGALAFGNILIQTIRTLQGENAVGEENRATEQIPFVTMLSGAMAAGMMVVIYFALAIVGAQSRAVFSVQENGGDVLHSVSTYYFKSYGGILLAVIIFFSCLKTAVGLITSTAMAFVEMFPKSLPYKAYVCLFTFFSFAISNVGLSKIISYSVPALFFIYPMSMVLIVLCLFGRFYDFSGKVFRYCIYFTLPFAFLDSLKILLKGGLKDFSFSHSLLFLLGHIPLFNKGLTWLVPSLLGFALGIFLWYTDKVREKSGTV</sequence>
<keyword evidence="11" id="KW-1185">Reference proteome</keyword>
<evidence type="ECO:0000256" key="8">
    <source>
        <dbReference type="ARBA" id="ARBA00023136"/>
    </source>
</evidence>
<comment type="caution">
    <text evidence="10">The sequence shown here is derived from an EMBL/GenBank/DDBJ whole genome shotgun (WGS) entry which is preliminary data.</text>
</comment>
<dbReference type="NCBIfam" id="TIGR00796">
    <property type="entry name" value="livcs"/>
    <property type="match status" value="1"/>
</dbReference>
<feature type="transmembrane region" description="Helical" evidence="9">
    <location>
        <begin position="294"/>
        <end position="317"/>
    </location>
</feature>
<feature type="transmembrane region" description="Helical" evidence="9">
    <location>
        <begin position="123"/>
        <end position="141"/>
    </location>
</feature>
<comment type="subcellular location">
    <subcellularLocation>
        <location evidence="1 9">Cell membrane</location>
        <topology evidence="1 9">Multi-pass membrane protein</topology>
    </subcellularLocation>
</comment>
<gene>
    <name evidence="10" type="ORF">HMPREF9624_01789</name>
</gene>
<evidence type="ECO:0000256" key="7">
    <source>
        <dbReference type="ARBA" id="ARBA00022989"/>
    </source>
</evidence>
<dbReference type="PANTHER" id="PTHR30588:SF0">
    <property type="entry name" value="BRANCHED-CHAIN AMINO ACID PERMEASE BRNQ"/>
    <property type="match status" value="1"/>
</dbReference>
<dbReference type="GO" id="GO:0005304">
    <property type="term" value="F:L-valine transmembrane transporter activity"/>
    <property type="evidence" value="ECO:0007669"/>
    <property type="project" value="TreeGrafter"/>
</dbReference>
<evidence type="ECO:0000313" key="11">
    <source>
        <dbReference type="Proteomes" id="UP000003527"/>
    </source>
</evidence>
<feature type="transmembrane region" description="Helical" evidence="9">
    <location>
        <begin position="435"/>
        <end position="452"/>
    </location>
</feature>
<evidence type="ECO:0000256" key="5">
    <source>
        <dbReference type="ARBA" id="ARBA00022692"/>
    </source>
</evidence>
<feature type="transmembrane region" description="Helical" evidence="9">
    <location>
        <begin position="12"/>
        <end position="29"/>
    </location>
</feature>
<dbReference type="RefSeq" id="WP_009537480.1">
    <property type="nucleotide sequence ID" value="NZ_JH414506.1"/>
</dbReference>
<reference evidence="10 11" key="1">
    <citation type="submission" date="2011-08" db="EMBL/GenBank/DDBJ databases">
        <title>The Genome Sequence of Oribacterium sp. ACB7.</title>
        <authorList>
            <consortium name="The Broad Institute Genome Sequencing Platform"/>
            <person name="Earl A."/>
            <person name="Ward D."/>
            <person name="Feldgarden M."/>
            <person name="Gevers D."/>
            <person name="Sizova M."/>
            <person name="Hazen A."/>
            <person name="Epstein S."/>
            <person name="Young S.K."/>
            <person name="Zeng Q."/>
            <person name="Gargeya S."/>
            <person name="Fitzgerald M."/>
            <person name="Haas B."/>
            <person name="Abouelleil A."/>
            <person name="Alvarado L."/>
            <person name="Arachchi H.M."/>
            <person name="Berlin A."/>
            <person name="Brown A."/>
            <person name="Chapman S.B."/>
            <person name="Chen Z."/>
            <person name="Dunbar C."/>
            <person name="Freedman E."/>
            <person name="Gearin G."/>
            <person name="Gellesch M."/>
            <person name="Goldberg J."/>
            <person name="Griggs A."/>
            <person name="Gujja S."/>
            <person name="Heiman D."/>
            <person name="Howarth C."/>
            <person name="Larson L."/>
            <person name="Lui A."/>
            <person name="MacDonald P.J.P."/>
            <person name="Montmayeur A."/>
            <person name="Murphy C."/>
            <person name="Neiman D."/>
            <person name="Pearson M."/>
            <person name="Priest M."/>
            <person name="Roberts A."/>
            <person name="Saif S."/>
            <person name="Shea T."/>
            <person name="Shenoy N."/>
            <person name="Sisk P."/>
            <person name="Stolte C."/>
            <person name="Sykes S."/>
            <person name="Wortman J."/>
            <person name="Nusbaum C."/>
            <person name="Birren B."/>
        </authorList>
    </citation>
    <scope>NUCLEOTIDE SEQUENCE [LARGE SCALE GENOMIC DNA]</scope>
    <source>
        <strain evidence="10 11">ACB7</strain>
    </source>
</reference>
<dbReference type="InterPro" id="IPR004685">
    <property type="entry name" value="Brnchd-chn_aa_trnsp_Livcs"/>
</dbReference>